<dbReference type="EMBL" id="BARV01045459">
    <property type="protein sequence ID" value="GAI69086.1"/>
    <property type="molecule type" value="Genomic_DNA"/>
</dbReference>
<evidence type="ECO:0000256" key="3">
    <source>
        <dbReference type="ARBA" id="ARBA00022840"/>
    </source>
</evidence>
<dbReference type="GO" id="GO:0004825">
    <property type="term" value="F:methionine-tRNA ligase activity"/>
    <property type="evidence" value="ECO:0007669"/>
    <property type="project" value="InterPro"/>
</dbReference>
<evidence type="ECO:0000256" key="1">
    <source>
        <dbReference type="ARBA" id="ARBA00022598"/>
    </source>
</evidence>
<dbReference type="PANTHER" id="PTHR43326:SF1">
    <property type="entry name" value="METHIONINE--TRNA LIGASE, MITOCHONDRIAL"/>
    <property type="match status" value="1"/>
</dbReference>
<feature type="domain" description="Methionyl/Leucyl tRNA synthetase" evidence="6">
    <location>
        <begin position="1"/>
        <end position="54"/>
    </location>
</feature>
<proteinExistence type="predicted"/>
<keyword evidence="4" id="KW-0648">Protein biosynthesis</keyword>
<sequence>FIRTTEVRHIRVVKGLLNKLYEKGDIYKGEYEGWYCVPCETFWTETQLTDKTCP</sequence>
<comment type="caution">
    <text evidence="7">The sequence shown here is derived from an EMBL/GenBank/DDBJ whole genome shotgun (WGS) entry which is preliminary data.</text>
</comment>
<evidence type="ECO:0000256" key="5">
    <source>
        <dbReference type="ARBA" id="ARBA00023146"/>
    </source>
</evidence>
<evidence type="ECO:0000313" key="7">
    <source>
        <dbReference type="EMBL" id="GAI69086.1"/>
    </source>
</evidence>
<dbReference type="InterPro" id="IPR023457">
    <property type="entry name" value="Met-tRNA_synth_2"/>
</dbReference>
<dbReference type="InterPro" id="IPR015413">
    <property type="entry name" value="Methionyl/Leucyl_tRNA_Synth"/>
</dbReference>
<dbReference type="GO" id="GO:0005524">
    <property type="term" value="F:ATP binding"/>
    <property type="evidence" value="ECO:0007669"/>
    <property type="project" value="UniProtKB-KW"/>
</dbReference>
<name>X1RQ37_9ZZZZ</name>
<evidence type="ECO:0000256" key="4">
    <source>
        <dbReference type="ARBA" id="ARBA00022917"/>
    </source>
</evidence>
<organism evidence="7">
    <name type="scientific">marine sediment metagenome</name>
    <dbReference type="NCBI Taxonomy" id="412755"/>
    <lineage>
        <taxon>unclassified sequences</taxon>
        <taxon>metagenomes</taxon>
        <taxon>ecological metagenomes</taxon>
    </lineage>
</organism>
<dbReference type="Gene3D" id="2.170.220.10">
    <property type="match status" value="1"/>
</dbReference>
<keyword evidence="1" id="KW-0436">Ligase</keyword>
<dbReference type="AlphaFoldDB" id="X1RQ37"/>
<gene>
    <name evidence="7" type="ORF">S06H3_66579</name>
</gene>
<dbReference type="SUPFAM" id="SSF52374">
    <property type="entry name" value="Nucleotidylyl transferase"/>
    <property type="match status" value="1"/>
</dbReference>
<keyword evidence="3" id="KW-0067">ATP-binding</keyword>
<dbReference type="PANTHER" id="PTHR43326">
    <property type="entry name" value="METHIONYL-TRNA SYNTHETASE"/>
    <property type="match status" value="1"/>
</dbReference>
<dbReference type="GO" id="GO:0006431">
    <property type="term" value="P:methionyl-tRNA aminoacylation"/>
    <property type="evidence" value="ECO:0007669"/>
    <property type="project" value="TreeGrafter"/>
</dbReference>
<keyword evidence="5" id="KW-0030">Aminoacyl-tRNA synthetase</keyword>
<protein>
    <recommendedName>
        <fullName evidence="6">Methionyl/Leucyl tRNA synthetase domain-containing protein</fullName>
    </recommendedName>
</protein>
<feature type="non-terminal residue" evidence="7">
    <location>
        <position position="1"/>
    </location>
</feature>
<keyword evidence="2" id="KW-0547">Nucleotide-binding</keyword>
<feature type="non-terminal residue" evidence="7">
    <location>
        <position position="54"/>
    </location>
</feature>
<evidence type="ECO:0000256" key="2">
    <source>
        <dbReference type="ARBA" id="ARBA00022741"/>
    </source>
</evidence>
<dbReference type="Gene3D" id="3.40.50.620">
    <property type="entry name" value="HUPs"/>
    <property type="match status" value="1"/>
</dbReference>
<reference evidence="7" key="1">
    <citation type="journal article" date="2014" name="Front. Microbiol.">
        <title>High frequency of phylogenetically diverse reductive dehalogenase-homologous genes in deep subseafloor sedimentary metagenomes.</title>
        <authorList>
            <person name="Kawai M."/>
            <person name="Futagami T."/>
            <person name="Toyoda A."/>
            <person name="Takaki Y."/>
            <person name="Nishi S."/>
            <person name="Hori S."/>
            <person name="Arai W."/>
            <person name="Tsubouchi T."/>
            <person name="Morono Y."/>
            <person name="Uchiyama I."/>
            <person name="Ito T."/>
            <person name="Fujiyama A."/>
            <person name="Inagaki F."/>
            <person name="Takami H."/>
        </authorList>
    </citation>
    <scope>NUCLEOTIDE SEQUENCE</scope>
    <source>
        <strain evidence="7">Expedition CK06-06</strain>
    </source>
</reference>
<accession>X1RQ37</accession>
<dbReference type="Pfam" id="PF09334">
    <property type="entry name" value="tRNA-synt_1g"/>
    <property type="match status" value="1"/>
</dbReference>
<evidence type="ECO:0000259" key="6">
    <source>
        <dbReference type="Pfam" id="PF09334"/>
    </source>
</evidence>
<dbReference type="InterPro" id="IPR014729">
    <property type="entry name" value="Rossmann-like_a/b/a_fold"/>
</dbReference>